<keyword evidence="6" id="KW-0472">Membrane</keyword>
<dbReference type="GO" id="GO:0042613">
    <property type="term" value="C:MHC class II protein complex"/>
    <property type="evidence" value="ECO:0000318"/>
    <property type="project" value="GO_Central"/>
</dbReference>
<reference evidence="11" key="5">
    <citation type="journal article" date="2016" name="BMC Genomics">
        <title>Gene evolution and gene expression after whole genome duplication in fish: the PhyloFish database.</title>
        <authorList>
            <person name="Pasquier J."/>
            <person name="Cabau C."/>
            <person name="Nguyen T."/>
            <person name="Jouanno E."/>
            <person name="Severac D."/>
            <person name="Braasch I."/>
            <person name="Journot L."/>
            <person name="Pontarotti P."/>
            <person name="Klopp C."/>
            <person name="Postlethwait J.H."/>
            <person name="Guiguen Y."/>
            <person name="Bobe J."/>
        </authorList>
    </citation>
    <scope>NUCLEOTIDE SEQUENCE</scope>
    <source>
        <strain evidence="11">Tuebingen</strain>
    </source>
</reference>
<evidence type="ECO:0000256" key="4">
    <source>
        <dbReference type="ARBA" id="ARBA00023157"/>
    </source>
</evidence>
<evidence type="ECO:0007829" key="13">
    <source>
        <dbReference type="PeptideAtlas" id="A0A0R4IR31"/>
    </source>
</evidence>
<reference evidence="11" key="11">
    <citation type="journal article" date="2020" name="Zool. Res.">
        <title>Hydroxycoumarin efficiently inhibits spring viraemia of carp virus infection in vitro and in vivo.</title>
        <authorList>
            <person name="Liu L."/>
            <person name="Song D.W."/>
            <person name="Liu G.L."/>
            <person name="Shan L.P."/>
            <person name="Qiu T.X."/>
            <person name="Chen J."/>
        </authorList>
    </citation>
    <scope>NUCLEOTIDE SEQUENCE</scope>
    <source>
        <strain evidence="11">Tuebingen</strain>
    </source>
</reference>
<dbReference type="GO" id="GO:0042605">
    <property type="term" value="F:peptide antigen binding"/>
    <property type="evidence" value="ECO:0000318"/>
    <property type="project" value="GO_Central"/>
</dbReference>
<evidence type="ECO:0000256" key="2">
    <source>
        <dbReference type="ARBA" id="ARBA00022692"/>
    </source>
</evidence>
<dbReference type="EMBL" id="CABZ01014762">
    <property type="status" value="NOT_ANNOTATED_CDS"/>
    <property type="molecule type" value="Genomic_DNA"/>
</dbReference>
<dbReference type="Bgee" id="ENSDARG00000116524">
    <property type="expression patterns" value="Expressed in spleen and 14 other cell types or tissues"/>
</dbReference>
<dbReference type="Ensembl" id="ENSDART00000183333.1">
    <property type="protein sequence ID" value="ENSDARP00000154033.1"/>
    <property type="gene ID" value="ENSDARG00000116524.1"/>
</dbReference>
<evidence type="ECO:0000256" key="5">
    <source>
        <dbReference type="ARBA" id="ARBA00023180"/>
    </source>
</evidence>
<dbReference type="ZFIN" id="ZDB-GENE-041010-13">
    <property type="gene designation" value="mhc2dhb"/>
</dbReference>
<evidence type="ECO:0000313" key="9">
    <source>
        <dbReference type="Ensembl" id="ENSDARP00000154033"/>
    </source>
</evidence>
<keyword evidence="4" id="KW-1015">Disulfide bond</keyword>
<proteinExistence type="evidence at protein level"/>
<dbReference type="SMART" id="SM00407">
    <property type="entry name" value="IGc1"/>
    <property type="match status" value="1"/>
</dbReference>
<dbReference type="Proteomes" id="UP000000437">
    <property type="component" value="Chromosome 8"/>
</dbReference>
<reference evidence="11" key="6">
    <citation type="journal article" date="2016" name="Dev. Comp. Immunol.">
        <title>Protective effect of a recombinant VHSV-G vaccine using poly(I:C) loaded nanoparticles as an adjuvant in zebrafish (Danio rerio) infection model.</title>
        <authorList>
            <person name="Kavaliauskis A."/>
            <person name="Arnemo M."/>
            <person name="Speth M."/>
            <person name="Lagos L."/>
            <person name="Rishovd A.L."/>
            <person name="Estepa A."/>
            <person name="Griffiths G."/>
            <person name="Gjoen T."/>
        </authorList>
    </citation>
    <scope>NUCLEOTIDE SEQUENCE</scope>
    <source>
        <strain evidence="11">Tuebingen</strain>
    </source>
</reference>
<dbReference type="GO" id="GO:0019886">
    <property type="term" value="P:antigen processing and presentation of exogenous peptide antigen via MHC class II"/>
    <property type="evidence" value="ECO:0000318"/>
    <property type="project" value="GO_Central"/>
</dbReference>
<dbReference type="SMR" id="A0A0R4IR31"/>
<reference evidence="11" key="12">
    <citation type="journal article" date="2021" name="Front. Cell. Infect. Microbiol.">
        <title>Congenital Asplenia Interrupts Immune Homeostasis and Leads to Excessive Systemic Inflammation in Zebrafish.</title>
        <authorList>
            <person name="Xie L."/>
            <person name="Chen Z."/>
            <person name="Guo H."/>
            <person name="Tao Y."/>
            <person name="Miao X."/>
            <person name="Wu R."/>
            <person name="Li Y."/>
        </authorList>
    </citation>
    <scope>NUCLEOTIDE SEQUENCE</scope>
    <source>
        <strain evidence="11">Tuebingen</strain>
    </source>
</reference>
<keyword evidence="2 6" id="KW-0812">Transmembrane</keyword>
<evidence type="ECO:0000259" key="8">
    <source>
        <dbReference type="PROSITE" id="PS50835"/>
    </source>
</evidence>
<evidence type="ECO:0000256" key="7">
    <source>
        <dbReference type="SAM" id="SignalP"/>
    </source>
</evidence>
<keyword evidence="10" id="KW-1185">Reference proteome</keyword>
<dbReference type="GeneID" id="103911540"/>
<gene>
    <name evidence="11 12" type="primary">mhc2dhb</name>
    <name evidence="11" type="synonym">zgc:103700</name>
</gene>
<dbReference type="Gene3D" id="3.10.320.10">
    <property type="entry name" value="Class II Histocompatibility Antigen, M Beta Chain, Chain B, domain 1"/>
    <property type="match status" value="1"/>
</dbReference>
<evidence type="ECO:0000313" key="11">
    <source>
        <dbReference type="RefSeq" id="NP_001005943.3"/>
    </source>
</evidence>
<reference evidence="11" key="4">
    <citation type="journal article" date="2015" name="Zebrafish">
        <title>Use of Poly(I:C) Stabilized with Chitosan As a Vaccine-Adjuvant Against Viral Hemorrhagic Septicemia Virus Infection in Zebrafish.</title>
        <authorList>
            <person name="Kavaliauskis A."/>
            <person name="Arnemo M."/>
            <person name="Kim S.H."/>
            <person name="Ulanova L."/>
            <person name="Speth M."/>
            <person name="Novoa B."/>
            <person name="Dios S."/>
            <person name="Evensen O."/>
            <person name="Griffiths G.W."/>
            <person name="Gjoen T."/>
        </authorList>
    </citation>
    <scope>NUCLEOTIDE SEQUENCE</scope>
    <source>
        <strain evidence="11">Tuebingen</strain>
    </source>
</reference>
<dbReference type="InterPro" id="IPR013783">
    <property type="entry name" value="Ig-like_fold"/>
</dbReference>
<dbReference type="CTD" id="103911540"/>
<dbReference type="STRING" id="7955.ENSDARP00000154033"/>
<dbReference type="GO" id="GO:0002503">
    <property type="term" value="P:peptide antigen assembly with MHC class II protein complex"/>
    <property type="evidence" value="ECO:0000318"/>
    <property type="project" value="GO_Central"/>
</dbReference>
<dbReference type="InterPro" id="IPR011162">
    <property type="entry name" value="MHC_I/II-like_Ag-recog"/>
</dbReference>
<dbReference type="GO" id="GO:0006955">
    <property type="term" value="P:immune response"/>
    <property type="evidence" value="ECO:0007669"/>
    <property type="project" value="InterPro"/>
</dbReference>
<dbReference type="GO" id="GO:0050778">
    <property type="term" value="P:positive regulation of immune response"/>
    <property type="evidence" value="ECO:0000318"/>
    <property type="project" value="GO_Central"/>
</dbReference>
<dbReference type="PANTHER" id="PTHR19944:SF99">
    <property type="entry name" value="HLA CLASS II HISTOCOMPATIBILITY ANTIGEN, DRB1 BETA CHAIN"/>
    <property type="match status" value="1"/>
</dbReference>
<dbReference type="PROSITE" id="PS50835">
    <property type="entry name" value="IG_LIKE"/>
    <property type="match status" value="1"/>
</dbReference>
<dbReference type="InterPro" id="IPR000353">
    <property type="entry name" value="MHC_II_b_N"/>
</dbReference>
<sequence length="250" mass="28414">MYLLKLFLAILMLAAFTGTAYGYYDYTKFECIYSTSDYSDMVYLVSLSFNKFVDIKCNSTEVKCVGFTEQGVKFADNFNKDKAFLQNLKASVDTFCRHNAEIIDSAVRDKAVKPKVIMKSVKQAEGRHPAMLQCSAYEFYPKKIKMYWLRDSKVITSDVTSTMEMANGNWYYQIHSHLEYTPKNGEKIQCVVEHASSTQPITKEWNPHISESDRNKFAIGASGLVLGIIIAIAGLIYYKKKSTGRILVPN</sequence>
<dbReference type="AGR" id="ZFIN:ZDB-GENE-041010-13"/>
<dbReference type="GO" id="GO:0031902">
    <property type="term" value="C:late endosome membrane"/>
    <property type="evidence" value="ECO:0000318"/>
    <property type="project" value="GO_Central"/>
</dbReference>
<dbReference type="GO" id="GO:0050870">
    <property type="term" value="P:positive regulation of T cell activation"/>
    <property type="evidence" value="ECO:0000318"/>
    <property type="project" value="GO_Central"/>
</dbReference>
<reference evidence="11" key="8">
    <citation type="journal article" date="2019" name="Fish Shellfish Immunol.">
        <title>Congenital asplenia due to a tlx1 mutation reduces resistance to Aeromonas hydrophila infection in zebrafish.</title>
        <authorList>
            <person name="Xie L."/>
            <person name="Tao Y."/>
            <person name="Wu R."/>
            <person name="Ye Q."/>
            <person name="Xu H."/>
            <person name="Li Y."/>
        </authorList>
    </citation>
    <scope>NUCLEOTIDE SEQUENCE</scope>
    <source>
        <strain evidence="11">Tuebingen</strain>
    </source>
</reference>
<reference evidence="11" key="10">
    <citation type="journal article" date="2019" name="Front. Pharmacol.">
        <title>Embelin Prevents Seizure and Associated Cognitive Impairments in a Pentylenetetrazole-Induced Kindling Zebrafish Model.</title>
        <authorList>
            <person name="Kundap U.P."/>
            <person name="Paudel Y.N."/>
            <person name="Kumari Y."/>
            <person name="Othman I."/>
            <person name="Shaikh M.F."/>
        </authorList>
    </citation>
    <scope>NUCLEOTIDE SEQUENCE</scope>
    <source>
        <strain evidence="11">Tuebingen</strain>
    </source>
</reference>
<keyword evidence="3 6" id="KW-1133">Transmembrane helix</keyword>
<dbReference type="InterPro" id="IPR007110">
    <property type="entry name" value="Ig-like_dom"/>
</dbReference>
<reference evidence="9" key="7">
    <citation type="submission" date="2018-04" db="UniProtKB">
        <authorList>
            <consortium name="Ensembl"/>
        </authorList>
    </citation>
    <scope>IDENTIFICATION</scope>
    <source>
        <strain evidence="9">Tuebingen</strain>
    </source>
</reference>
<accession>A0A8M3BBY8</accession>
<dbReference type="GO" id="GO:0023026">
    <property type="term" value="F:MHC class II protein complex binding"/>
    <property type="evidence" value="ECO:0000318"/>
    <property type="project" value="GO_Central"/>
</dbReference>
<keyword evidence="5" id="KW-0325">Glycoprotein</keyword>
<name>A0A0R4IR31_DANRE</name>
<reference evidence="11" key="9">
    <citation type="journal article" date="2019" name="Front. Immunol.">
        <title>Comparative Extracellular Proteomics of Aeromonas hydrophila Reveals Iron-Regulated Secreted Proteins as Potential Vaccine Candidates.</title>
        <authorList>
            <person name="Wang Y."/>
            <person name="Wang X."/>
            <person name="Ali F."/>
            <person name="Li Z."/>
            <person name="Fu Y."/>
            <person name="Yang X."/>
            <person name="Lin W."/>
            <person name="Lin X."/>
        </authorList>
    </citation>
    <scope>NUCLEOTIDE SEQUENCE</scope>
    <source>
        <strain evidence="11">Tuebingen</strain>
    </source>
</reference>
<feature type="signal peptide" evidence="7">
    <location>
        <begin position="1"/>
        <end position="22"/>
    </location>
</feature>
<dbReference type="AlphaFoldDB" id="A0A0R4IR31"/>
<dbReference type="GeneTree" id="ENSGT00950000183127"/>
<reference evidence="11" key="13">
    <citation type="submission" date="2025-04" db="UniProtKB">
        <authorList>
            <consortium name="RefSeq"/>
        </authorList>
    </citation>
    <scope>IDENTIFICATION</scope>
    <source>
        <strain evidence="11">Tuebingen</strain>
    </source>
</reference>
<dbReference type="SUPFAM" id="SSF54452">
    <property type="entry name" value="MHC antigen-recognition domain"/>
    <property type="match status" value="1"/>
</dbReference>
<dbReference type="RefSeq" id="NP_001005943.3">
    <property type="nucleotide sequence ID" value="NM_001005943.2"/>
</dbReference>
<feature type="domain" description="Ig-like" evidence="8">
    <location>
        <begin position="114"/>
        <end position="202"/>
    </location>
</feature>
<comment type="subcellular location">
    <subcellularLocation>
        <location evidence="1">Membrane</location>
        <topology evidence="1">Single-pass type I membrane protein</topology>
    </subcellularLocation>
</comment>
<dbReference type="SUPFAM" id="SSF48726">
    <property type="entry name" value="Immunoglobulin"/>
    <property type="match status" value="1"/>
</dbReference>
<reference evidence="11" key="2">
    <citation type="journal article" date="2014" name="Vaccine">
        <title>A live attenuated combination vaccine evokes effective immune-mediated protection against Edwardsiella tarda and Vibrio anguillarum.</title>
        <authorList>
            <person name="Gao Y."/>
            <person name="Wu H."/>
            <person name="Wang Q."/>
            <person name="Qu J."/>
            <person name="Liu Q."/>
            <person name="Xiao J."/>
            <person name="Zhang Y."/>
        </authorList>
    </citation>
    <scope>NUCLEOTIDE SEQUENCE</scope>
    <source>
        <strain evidence="11">Tuebingen</strain>
    </source>
</reference>
<dbReference type="SMART" id="SM00921">
    <property type="entry name" value="MHC_II_beta"/>
    <property type="match status" value="1"/>
</dbReference>
<keyword evidence="13" id="KW-1267">Proteomics identification</keyword>
<dbReference type="Pfam" id="PF00969">
    <property type="entry name" value="MHC_II_beta"/>
    <property type="match status" value="1"/>
</dbReference>
<dbReference type="InterPro" id="IPR050160">
    <property type="entry name" value="MHC/Immunoglobulin"/>
</dbReference>
<evidence type="ECO:0000313" key="10">
    <source>
        <dbReference type="Proteomes" id="UP000000437"/>
    </source>
</evidence>
<reference evidence="9 10" key="1">
    <citation type="journal article" date="2013" name="Nature">
        <title>The zebrafish reference genome sequence and its relationship to the human genome.</title>
        <authorList>
            <consortium name="Genome Reference Consortium Zebrafish"/>
            <person name="Howe K."/>
            <person name="Clark M.D."/>
            <person name="Torroja C.F."/>
            <person name="Torrance J."/>
            <person name="Berthelot C."/>
            <person name="Muffato M."/>
            <person name="Collins J.E."/>
            <person name="Humphray S."/>
            <person name="McLaren K."/>
            <person name="Matthews L."/>
            <person name="McLaren S."/>
            <person name="Sealy I."/>
            <person name="Caccamo M."/>
            <person name="Churcher C."/>
            <person name="Scott C."/>
            <person name="Barrett J.C."/>
            <person name="Koch R."/>
            <person name="Rauch G.J."/>
            <person name="White S."/>
            <person name="Chow W."/>
            <person name="Kilian B."/>
            <person name="Quintais L.T."/>
            <person name="Guerra-Assuncao J.A."/>
            <person name="Zhou Y."/>
            <person name="Gu Y."/>
            <person name="Yen J."/>
            <person name="Vogel J.H."/>
            <person name="Eyre T."/>
            <person name="Redmond S."/>
            <person name="Banerjee R."/>
            <person name="Chi J."/>
            <person name="Fu B."/>
            <person name="Langley E."/>
            <person name="Maguire S.F."/>
            <person name="Laird G.K."/>
            <person name="Lloyd D."/>
            <person name="Kenyon E."/>
            <person name="Donaldson S."/>
            <person name="Sehra H."/>
            <person name="Almeida-King J."/>
            <person name="Loveland J."/>
            <person name="Trevanion S."/>
            <person name="Jones M."/>
            <person name="Quail M."/>
            <person name="Willey D."/>
            <person name="Hunt A."/>
            <person name="Burton J."/>
            <person name="Sims S."/>
            <person name="McLay K."/>
            <person name="Plumb B."/>
            <person name="Davis J."/>
            <person name="Clee C."/>
            <person name="Oliver K."/>
            <person name="Clark R."/>
            <person name="Riddle C."/>
            <person name="Elliot D."/>
            <person name="Eliott D."/>
            <person name="Threadgold G."/>
            <person name="Harden G."/>
            <person name="Ware D."/>
            <person name="Begum S."/>
            <person name="Mortimore B."/>
            <person name="Mortimer B."/>
            <person name="Kerry G."/>
            <person name="Heath P."/>
            <person name="Phillimore B."/>
            <person name="Tracey A."/>
            <person name="Corby N."/>
            <person name="Dunn M."/>
            <person name="Johnson C."/>
            <person name="Wood J."/>
            <person name="Clark S."/>
            <person name="Pelan S."/>
            <person name="Griffiths G."/>
            <person name="Smith M."/>
            <person name="Glithero R."/>
            <person name="Howden P."/>
            <person name="Barker N."/>
            <person name="Lloyd C."/>
            <person name="Stevens C."/>
            <person name="Harley J."/>
            <person name="Holt K."/>
            <person name="Panagiotidis G."/>
            <person name="Lovell J."/>
            <person name="Beasley H."/>
            <person name="Henderson C."/>
            <person name="Gordon D."/>
            <person name="Auger K."/>
            <person name="Wright D."/>
            <person name="Collins J."/>
            <person name="Raisen C."/>
            <person name="Dyer L."/>
            <person name="Leung K."/>
            <person name="Robertson L."/>
            <person name="Ambridge K."/>
            <person name="Leongamornlert D."/>
            <person name="McGuire S."/>
            <person name="Gilderthorp R."/>
            <person name="Griffiths C."/>
            <person name="Manthravadi D."/>
            <person name="Nichol S."/>
            <person name="Barker G."/>
            <person name="Whitehead S."/>
            <person name="Kay M."/>
            <person name="Brown J."/>
            <person name="Murnane C."/>
            <person name="Gray E."/>
            <person name="Humphries M."/>
            <person name="Sycamore N."/>
            <person name="Barker D."/>
            <person name="Saunders D."/>
            <person name="Wallis J."/>
            <person name="Babbage A."/>
            <person name="Hammond S."/>
            <person name="Mashreghi-Mohammadi M."/>
            <person name="Barr L."/>
            <person name="Martin S."/>
            <person name="Wray P."/>
            <person name="Ellington A."/>
            <person name="Matthews N."/>
            <person name="Ellwood M."/>
            <person name="Woodmansey R."/>
            <person name="Clark G."/>
            <person name="Cooper J."/>
            <person name="Cooper J."/>
            <person name="Tromans A."/>
            <person name="Grafham D."/>
            <person name="Skuce C."/>
            <person name="Pandian R."/>
            <person name="Andrews R."/>
            <person name="Harrison E."/>
            <person name="Kimberley A."/>
            <person name="Garnett J."/>
            <person name="Fosker N."/>
            <person name="Hall R."/>
            <person name="Garner P."/>
            <person name="Kelly D."/>
            <person name="Bird C."/>
            <person name="Palmer S."/>
            <person name="Gehring I."/>
            <person name="Berger A."/>
            <person name="Dooley C.M."/>
            <person name="Ersan-Urun Z."/>
            <person name="Eser C."/>
            <person name="Geiger H."/>
            <person name="Geisler M."/>
            <person name="Karotki L."/>
            <person name="Kirn A."/>
            <person name="Konantz J."/>
            <person name="Konantz M."/>
            <person name="Oberlander M."/>
            <person name="Rudolph-Geiger S."/>
            <person name="Teucke M."/>
            <person name="Lanz C."/>
            <person name="Raddatz G."/>
            <person name="Osoegawa K."/>
            <person name="Zhu B."/>
            <person name="Rapp A."/>
            <person name="Widaa S."/>
            <person name="Langford C."/>
            <person name="Yang F."/>
            <person name="Schuster S.C."/>
            <person name="Carter N.P."/>
            <person name="Harrow J."/>
            <person name="Ning Z."/>
            <person name="Herrero J."/>
            <person name="Searle S.M."/>
            <person name="Enright A."/>
            <person name="Geisler R."/>
            <person name="Plasterk R.H."/>
            <person name="Lee C."/>
            <person name="Westerfield M."/>
            <person name="de Jong P.J."/>
            <person name="Zon L.I."/>
            <person name="Postlethwait J.H."/>
            <person name="Nusslein-Volhard C."/>
            <person name="Hubbard T.J."/>
            <person name="Roest Crollius H."/>
            <person name="Rogers J."/>
            <person name="Stemple D.L."/>
        </authorList>
    </citation>
    <scope>NUCLEOTIDE SEQUENCE [LARGE SCALE GENOMIC DNA]</scope>
    <source>
        <strain evidence="9 10">Tuebingen</strain>
    </source>
</reference>
<organism evidence="9">
    <name type="scientific">Danio rerio</name>
    <name type="common">Zebrafish</name>
    <name type="synonym">Brachydanio rerio</name>
    <dbReference type="NCBI Taxonomy" id="7955"/>
    <lineage>
        <taxon>Eukaryota</taxon>
        <taxon>Metazoa</taxon>
        <taxon>Chordata</taxon>
        <taxon>Craniata</taxon>
        <taxon>Vertebrata</taxon>
        <taxon>Euteleostomi</taxon>
        <taxon>Actinopterygii</taxon>
        <taxon>Neopterygii</taxon>
        <taxon>Teleostei</taxon>
        <taxon>Ostariophysi</taxon>
        <taxon>Cypriniformes</taxon>
        <taxon>Danionidae</taxon>
        <taxon>Danioninae</taxon>
        <taxon>Danio</taxon>
    </lineage>
</organism>
<evidence type="ECO:0000256" key="3">
    <source>
        <dbReference type="ARBA" id="ARBA00022989"/>
    </source>
</evidence>
<dbReference type="KEGG" id="dre:103911540"/>
<accession>A0A0R4IR31</accession>
<evidence type="ECO:0000313" key="12">
    <source>
        <dbReference type="ZFIN" id="ZDB-GENE-041010-13"/>
    </source>
</evidence>
<evidence type="ECO:0000256" key="6">
    <source>
        <dbReference type="SAM" id="Phobius"/>
    </source>
</evidence>
<dbReference type="Gene3D" id="2.60.40.10">
    <property type="entry name" value="Immunoglobulins"/>
    <property type="match status" value="1"/>
</dbReference>
<dbReference type="InterPro" id="IPR036179">
    <property type="entry name" value="Ig-like_dom_sf"/>
</dbReference>
<dbReference type="PANTHER" id="PTHR19944">
    <property type="entry name" value="MHC CLASS II-RELATED"/>
    <property type="match status" value="1"/>
</dbReference>
<dbReference type="OMA" id="LYDWDPM"/>
<dbReference type="GO" id="GO:0005765">
    <property type="term" value="C:lysosomal membrane"/>
    <property type="evidence" value="ECO:0000318"/>
    <property type="project" value="GO_Central"/>
</dbReference>
<dbReference type="InterPro" id="IPR014745">
    <property type="entry name" value="MHC_II_a/b_N"/>
</dbReference>
<feature type="chain" id="PRO_5043058081" evidence="7 11">
    <location>
        <begin position="23"/>
        <end position="250"/>
    </location>
</feature>
<dbReference type="OrthoDB" id="9940220at2759"/>
<reference evidence="11" key="3">
    <citation type="journal article" date="2015" name="Fish Shellfish Immunol.">
        <title>Profiling immune response in zebrafish intestine, skin, spleen and kidney bath-vaccinated with a live attenuated Vibrio anguillarum vaccine.</title>
        <authorList>
            <person name="Liu X."/>
            <person name="Wu H."/>
            <person name="Liu Q."/>
            <person name="Wang Q."/>
            <person name="Xiao J."/>
            <person name="Chang X."/>
            <person name="Zhang Y."/>
        </authorList>
    </citation>
    <scope>NUCLEOTIDE SEQUENCE</scope>
    <source>
        <strain evidence="11">Tuebingen</strain>
    </source>
</reference>
<dbReference type="InterPro" id="IPR003597">
    <property type="entry name" value="Ig_C1-set"/>
</dbReference>
<dbReference type="Pfam" id="PF07654">
    <property type="entry name" value="C1-set"/>
    <property type="match status" value="1"/>
</dbReference>
<evidence type="ECO:0000256" key="1">
    <source>
        <dbReference type="ARBA" id="ARBA00004479"/>
    </source>
</evidence>
<feature type="transmembrane region" description="Helical" evidence="6">
    <location>
        <begin position="217"/>
        <end position="238"/>
    </location>
</feature>
<protein>
    <submittedName>
        <fullName evidence="11">Uncharacterized protein LOC103911540 precursor</fullName>
    </submittedName>
    <submittedName>
        <fullName evidence="9">Zgc:103700</fullName>
    </submittedName>
</protein>
<keyword evidence="7 11" id="KW-0732">Signal</keyword>